<accession>A0A8H7QAF1</accession>
<evidence type="ECO:0000256" key="1">
    <source>
        <dbReference type="SAM" id="Coils"/>
    </source>
</evidence>
<keyword evidence="1" id="KW-0175">Coiled coil</keyword>
<comment type="caution">
    <text evidence="3">The sequence shown here is derived from an EMBL/GenBank/DDBJ whole genome shotgun (WGS) entry which is preliminary data.</text>
</comment>
<feature type="coiled-coil region" evidence="1">
    <location>
        <begin position="191"/>
        <end position="218"/>
    </location>
</feature>
<feature type="compositionally biased region" description="Polar residues" evidence="2">
    <location>
        <begin position="93"/>
        <end position="107"/>
    </location>
</feature>
<feature type="region of interest" description="Disordered" evidence="2">
    <location>
        <begin position="228"/>
        <end position="297"/>
    </location>
</feature>
<proteinExistence type="predicted"/>
<feature type="region of interest" description="Disordered" evidence="2">
    <location>
        <begin position="126"/>
        <end position="168"/>
    </location>
</feature>
<feature type="compositionally biased region" description="Polar residues" evidence="2">
    <location>
        <begin position="70"/>
        <end position="79"/>
    </location>
</feature>
<evidence type="ECO:0000313" key="4">
    <source>
        <dbReference type="Proteomes" id="UP000612746"/>
    </source>
</evidence>
<feature type="compositionally biased region" description="Polar residues" evidence="2">
    <location>
        <begin position="260"/>
        <end position="272"/>
    </location>
</feature>
<dbReference type="OrthoDB" id="2400951at2759"/>
<organism evidence="3 4">
    <name type="scientific">Umbelopsis vinacea</name>
    <dbReference type="NCBI Taxonomy" id="44442"/>
    <lineage>
        <taxon>Eukaryota</taxon>
        <taxon>Fungi</taxon>
        <taxon>Fungi incertae sedis</taxon>
        <taxon>Mucoromycota</taxon>
        <taxon>Mucoromycotina</taxon>
        <taxon>Umbelopsidomycetes</taxon>
        <taxon>Umbelopsidales</taxon>
        <taxon>Umbelopsidaceae</taxon>
        <taxon>Umbelopsis</taxon>
    </lineage>
</organism>
<feature type="compositionally biased region" description="Low complexity" evidence="2">
    <location>
        <begin position="241"/>
        <end position="259"/>
    </location>
</feature>
<dbReference type="EMBL" id="JAEPRA010000001">
    <property type="protein sequence ID" value="KAG2189002.1"/>
    <property type="molecule type" value="Genomic_DNA"/>
</dbReference>
<protein>
    <submittedName>
        <fullName evidence="3">Uncharacterized protein</fullName>
    </submittedName>
</protein>
<name>A0A8H7QAF1_9FUNG</name>
<keyword evidence="4" id="KW-1185">Reference proteome</keyword>
<feature type="region of interest" description="Disordered" evidence="2">
    <location>
        <begin position="1"/>
        <end position="23"/>
    </location>
</feature>
<gene>
    <name evidence="3" type="ORF">INT44_004144</name>
</gene>
<dbReference type="AlphaFoldDB" id="A0A8H7QAF1"/>
<feature type="region of interest" description="Disordered" evidence="2">
    <location>
        <begin position="62"/>
        <end position="107"/>
    </location>
</feature>
<dbReference type="Proteomes" id="UP000612746">
    <property type="component" value="Unassembled WGS sequence"/>
</dbReference>
<evidence type="ECO:0000313" key="3">
    <source>
        <dbReference type="EMBL" id="KAG2189002.1"/>
    </source>
</evidence>
<reference evidence="3" key="1">
    <citation type="submission" date="2020-12" db="EMBL/GenBank/DDBJ databases">
        <title>Metabolic potential, ecology and presence of endohyphal bacteria is reflected in genomic diversity of Mucoromycotina.</title>
        <authorList>
            <person name="Muszewska A."/>
            <person name="Okrasinska A."/>
            <person name="Steczkiewicz K."/>
            <person name="Drgas O."/>
            <person name="Orlowska M."/>
            <person name="Perlinska-Lenart U."/>
            <person name="Aleksandrzak-Piekarczyk T."/>
            <person name="Szatraj K."/>
            <person name="Zielenkiewicz U."/>
            <person name="Pilsyk S."/>
            <person name="Malc E."/>
            <person name="Mieczkowski P."/>
            <person name="Kruszewska J.S."/>
            <person name="Biernat P."/>
            <person name="Pawlowska J."/>
        </authorList>
    </citation>
    <scope>NUCLEOTIDE SEQUENCE</scope>
    <source>
        <strain evidence="3">WA0000051536</strain>
    </source>
</reference>
<sequence length="538" mass="59647">MSSVSSHDGSEKELFHPPRLPETLAPRFAYLRKTDILDTLDSNRFRDTDAWSVAATIDDQESVLSGHGGSNLTSISGRHSMSERADEGDDNSTLDGVSNNTRPPVNNAISQQPQILEEMMDVNIDTQSENDDDKDDDKASRSNAAEFGDDRSAVADFGDDTPDNITDNNVVSDEITAPPQPQPSFAVSKSYVELLEENEMLQNQLRNLELAHKQQALMMDNLKTMVSGSDGFKENDRQKLNFGTSSSSGSIGSVNSDSNRQLSVPSHSPTQMHNHQNNHHHNHNHHQHHHQHLQQQPSLPLSASDFELLDNRSQPIINSQSIGQKLEVFVNQVSDVISSIVTTPTSEAAEASGTLHFEIEQQLFQELANAYLTTLPFGTENHNLLNTAYSDQITRFNSTLGANFAKWYRKQTVQSLSLNPATKQYLANKRRELASSFSHLLQSKSISTTVEQLNSHDAWNNLLDLTAELSLEIHAGAADVFAQPIAPGSKFDDEVMRDLKPLTGDKESRPQKVVNKTISPLFIDEEELVVLPARVLLE</sequence>
<evidence type="ECO:0000256" key="2">
    <source>
        <dbReference type="SAM" id="MobiDB-lite"/>
    </source>
</evidence>
<feature type="compositionally biased region" description="Basic residues" evidence="2">
    <location>
        <begin position="276"/>
        <end position="292"/>
    </location>
</feature>